<dbReference type="EMBL" id="PDLM01000001">
    <property type="protein sequence ID" value="RDW89063.1"/>
    <property type="molecule type" value="Genomic_DNA"/>
</dbReference>
<evidence type="ECO:0000256" key="1">
    <source>
        <dbReference type="ARBA" id="ARBA00004173"/>
    </source>
</evidence>
<comment type="function">
    <text evidence="6">Component of the mitochondrial ribosome (mitoribosome), a dedicated translation machinery responsible for the synthesis of mitochondrial genome-encoded proteins, including at least some of the essential transmembrane subunits of the mitochondrial respiratory chain. The mitoribosomes are attached to the mitochondrial inner membrane and translation products are cotranslationally integrated into the membrane.</text>
</comment>
<dbReference type="GO" id="GO:0003735">
    <property type="term" value="F:structural constituent of ribosome"/>
    <property type="evidence" value="ECO:0007669"/>
    <property type="project" value="InterPro"/>
</dbReference>
<feature type="compositionally biased region" description="Low complexity" evidence="8">
    <location>
        <begin position="47"/>
        <end position="56"/>
    </location>
</feature>
<dbReference type="PANTHER" id="PTHR11759">
    <property type="entry name" value="40S RIBOSOMAL PROTEIN S14/30S RIBOSOMAL PROTEIN S11"/>
    <property type="match status" value="1"/>
</dbReference>
<keyword evidence="5" id="KW-0687">Ribonucleoprotein</keyword>
<dbReference type="OrthoDB" id="1654884at2759"/>
<accession>A0A3D8SRX3</accession>
<evidence type="ECO:0000256" key="3">
    <source>
        <dbReference type="ARBA" id="ARBA00022980"/>
    </source>
</evidence>
<dbReference type="AlphaFoldDB" id="A0A3D8SRX3"/>
<dbReference type="Pfam" id="PF00411">
    <property type="entry name" value="Ribosomal_S11"/>
    <property type="match status" value="1"/>
</dbReference>
<dbReference type="Gene3D" id="3.30.420.80">
    <property type="entry name" value="Ribosomal protein S11"/>
    <property type="match status" value="1"/>
</dbReference>
<evidence type="ECO:0000256" key="6">
    <source>
        <dbReference type="ARBA" id="ARBA00037226"/>
    </source>
</evidence>
<evidence type="ECO:0000313" key="9">
    <source>
        <dbReference type="EMBL" id="RDW89063.1"/>
    </source>
</evidence>
<evidence type="ECO:0000313" key="10">
    <source>
        <dbReference type="Proteomes" id="UP000256645"/>
    </source>
</evidence>
<organism evidence="9 10">
    <name type="scientific">Coleophoma cylindrospora</name>
    <dbReference type="NCBI Taxonomy" id="1849047"/>
    <lineage>
        <taxon>Eukaryota</taxon>
        <taxon>Fungi</taxon>
        <taxon>Dikarya</taxon>
        <taxon>Ascomycota</taxon>
        <taxon>Pezizomycotina</taxon>
        <taxon>Leotiomycetes</taxon>
        <taxon>Helotiales</taxon>
        <taxon>Dermateaceae</taxon>
        <taxon>Coleophoma</taxon>
    </lineage>
</organism>
<dbReference type="HAMAP" id="MF_01310">
    <property type="entry name" value="Ribosomal_uS11"/>
    <property type="match status" value="1"/>
</dbReference>
<protein>
    <recommendedName>
        <fullName evidence="7">Small ribosomal subunit protein uS11m</fullName>
    </recommendedName>
</protein>
<sequence length="239" mass="26171">MSRIGTKLLLEQLSLKTISNSSIPKASLPFLRPFSQAPQRPAENTPASLSSSSASSQPKAEFAPLSVDRRSSVARDSQATGSLAKLGSIFSQHGQQSAFDLNPNDTSLSSTRATQEEPHHFHIYATRHNTHITLTNPDRTPIISLSCGNIGFRKAGRKTYDSAFQLASYVMGRITEQGIHLQIKKLELVLRGFGQGREAVTKALMGSEGRFLRGKVVRVQDATRLKFGGTRSRKPRRLG</sequence>
<dbReference type="InterPro" id="IPR001971">
    <property type="entry name" value="Ribosomal_uS11"/>
</dbReference>
<dbReference type="FunFam" id="3.30.420.80:FF:000011">
    <property type="entry name" value="37S ribosomal protein S18, mitochondrial"/>
    <property type="match status" value="1"/>
</dbReference>
<keyword evidence="10" id="KW-1185">Reference proteome</keyword>
<dbReference type="STRING" id="1849047.A0A3D8SRX3"/>
<dbReference type="GO" id="GO:0006412">
    <property type="term" value="P:translation"/>
    <property type="evidence" value="ECO:0007669"/>
    <property type="project" value="InterPro"/>
</dbReference>
<keyword evidence="4" id="KW-0496">Mitochondrion</keyword>
<name>A0A3D8SRX3_9HELO</name>
<dbReference type="GO" id="GO:0005840">
    <property type="term" value="C:ribosome"/>
    <property type="evidence" value="ECO:0007669"/>
    <property type="project" value="UniProtKB-KW"/>
</dbReference>
<evidence type="ECO:0000256" key="5">
    <source>
        <dbReference type="ARBA" id="ARBA00023274"/>
    </source>
</evidence>
<evidence type="ECO:0000256" key="7">
    <source>
        <dbReference type="ARBA" id="ARBA00070326"/>
    </source>
</evidence>
<proteinExistence type="inferred from homology"/>
<comment type="caution">
    <text evidence="9">The sequence shown here is derived from an EMBL/GenBank/DDBJ whole genome shotgun (WGS) entry which is preliminary data.</text>
</comment>
<dbReference type="InterPro" id="IPR036967">
    <property type="entry name" value="Ribosomal_uS11_sf"/>
</dbReference>
<dbReference type="GO" id="GO:1990904">
    <property type="term" value="C:ribonucleoprotein complex"/>
    <property type="evidence" value="ECO:0007669"/>
    <property type="project" value="UniProtKB-KW"/>
</dbReference>
<keyword evidence="3" id="KW-0689">Ribosomal protein</keyword>
<feature type="region of interest" description="Disordered" evidence="8">
    <location>
        <begin position="32"/>
        <end position="78"/>
    </location>
</feature>
<evidence type="ECO:0000256" key="8">
    <source>
        <dbReference type="SAM" id="MobiDB-lite"/>
    </source>
</evidence>
<comment type="subcellular location">
    <subcellularLocation>
        <location evidence="1">Mitochondrion</location>
    </subcellularLocation>
</comment>
<evidence type="ECO:0000256" key="2">
    <source>
        <dbReference type="ARBA" id="ARBA00006194"/>
    </source>
</evidence>
<evidence type="ECO:0000256" key="4">
    <source>
        <dbReference type="ARBA" id="ARBA00023128"/>
    </source>
</evidence>
<dbReference type="Proteomes" id="UP000256645">
    <property type="component" value="Unassembled WGS sequence"/>
</dbReference>
<dbReference type="SUPFAM" id="SSF53137">
    <property type="entry name" value="Translational machinery components"/>
    <property type="match status" value="1"/>
</dbReference>
<gene>
    <name evidence="9" type="ORF">BP6252_01095</name>
</gene>
<reference evidence="9 10" key="1">
    <citation type="journal article" date="2018" name="IMA Fungus">
        <title>IMA Genome-F 9: Draft genome sequence of Annulohypoxylon stygium, Aspergillus mulundensis, Berkeleyomyces basicola (syn. Thielaviopsis basicola), Ceratocystis smalleyi, two Cercospora beticola strains, Coleophoma cylindrospora, Fusarium fracticaudum, Phialophora cf. hyalina, and Morchella septimelata.</title>
        <authorList>
            <person name="Wingfield B.D."/>
            <person name="Bills G.F."/>
            <person name="Dong Y."/>
            <person name="Huang W."/>
            <person name="Nel W.J."/>
            <person name="Swalarsk-Parry B.S."/>
            <person name="Vaghefi N."/>
            <person name="Wilken P.M."/>
            <person name="An Z."/>
            <person name="de Beer Z.W."/>
            <person name="De Vos L."/>
            <person name="Chen L."/>
            <person name="Duong T.A."/>
            <person name="Gao Y."/>
            <person name="Hammerbacher A."/>
            <person name="Kikkert J.R."/>
            <person name="Li Y."/>
            <person name="Li H."/>
            <person name="Li K."/>
            <person name="Li Q."/>
            <person name="Liu X."/>
            <person name="Ma X."/>
            <person name="Naidoo K."/>
            <person name="Pethybridge S.J."/>
            <person name="Sun J."/>
            <person name="Steenkamp E.T."/>
            <person name="van der Nest M.A."/>
            <person name="van Wyk S."/>
            <person name="Wingfield M.J."/>
            <person name="Xiong C."/>
            <person name="Yue Q."/>
            <person name="Zhang X."/>
        </authorList>
    </citation>
    <scope>NUCLEOTIDE SEQUENCE [LARGE SCALE GENOMIC DNA]</scope>
    <source>
        <strain evidence="9 10">BP6252</strain>
    </source>
</reference>
<comment type="similarity">
    <text evidence="2">Belongs to the universal ribosomal protein uS11 family.</text>
</comment>
<dbReference type="GO" id="GO:0005739">
    <property type="term" value="C:mitochondrion"/>
    <property type="evidence" value="ECO:0007669"/>
    <property type="project" value="UniProtKB-SubCell"/>
</dbReference>